<accession>A0AAD8M1Z4</accession>
<comment type="caution">
    <text evidence="2">The sequence shown here is derived from an EMBL/GenBank/DDBJ whole genome shotgun (WGS) entry which is preliminary data.</text>
</comment>
<gene>
    <name evidence="2" type="ORF">POM88_043364</name>
</gene>
<proteinExistence type="predicted"/>
<evidence type="ECO:0000313" key="3">
    <source>
        <dbReference type="Proteomes" id="UP001237642"/>
    </source>
</evidence>
<reference evidence="2" key="1">
    <citation type="submission" date="2023-02" db="EMBL/GenBank/DDBJ databases">
        <title>Genome of toxic invasive species Heracleum sosnowskyi carries increased number of genes despite the absence of recent whole-genome duplications.</title>
        <authorList>
            <person name="Schelkunov M."/>
            <person name="Shtratnikova V."/>
            <person name="Makarenko M."/>
            <person name="Klepikova A."/>
            <person name="Omelchenko D."/>
            <person name="Novikova G."/>
            <person name="Obukhova E."/>
            <person name="Bogdanov V."/>
            <person name="Penin A."/>
            <person name="Logacheva M."/>
        </authorList>
    </citation>
    <scope>NUCLEOTIDE SEQUENCE</scope>
    <source>
        <strain evidence="2">Hsosn_3</strain>
        <tissue evidence="2">Leaf</tissue>
    </source>
</reference>
<dbReference type="AlphaFoldDB" id="A0AAD8M1Z4"/>
<evidence type="ECO:0000256" key="1">
    <source>
        <dbReference type="SAM" id="MobiDB-lite"/>
    </source>
</evidence>
<organism evidence="2 3">
    <name type="scientific">Heracleum sosnowskyi</name>
    <dbReference type="NCBI Taxonomy" id="360622"/>
    <lineage>
        <taxon>Eukaryota</taxon>
        <taxon>Viridiplantae</taxon>
        <taxon>Streptophyta</taxon>
        <taxon>Embryophyta</taxon>
        <taxon>Tracheophyta</taxon>
        <taxon>Spermatophyta</taxon>
        <taxon>Magnoliopsida</taxon>
        <taxon>eudicotyledons</taxon>
        <taxon>Gunneridae</taxon>
        <taxon>Pentapetalae</taxon>
        <taxon>asterids</taxon>
        <taxon>campanulids</taxon>
        <taxon>Apiales</taxon>
        <taxon>Apiaceae</taxon>
        <taxon>Apioideae</taxon>
        <taxon>apioid superclade</taxon>
        <taxon>Tordylieae</taxon>
        <taxon>Tordyliinae</taxon>
        <taxon>Heracleum</taxon>
    </lineage>
</organism>
<protein>
    <submittedName>
        <fullName evidence="2">Uncharacterized protein</fullName>
    </submittedName>
</protein>
<name>A0AAD8M1Z4_9APIA</name>
<sequence>MRASFRRQNKLIGAKWLRNGDEDFPMNMDVGGNSQKQNHGEPGTGGKSGTKISGVNVDRNKPRDNPFQNQAVGGHSSISNLNDLISGDNSVKAGKRSTKIIESKTRRTDTGHVTDLNTELDVGSEDEELSNMDQDISDDSKNGFVAGSEDRARLSS</sequence>
<keyword evidence="3" id="KW-1185">Reference proteome</keyword>
<dbReference type="EMBL" id="JAUIZM010000010">
    <property type="protein sequence ID" value="KAK1358890.1"/>
    <property type="molecule type" value="Genomic_DNA"/>
</dbReference>
<feature type="region of interest" description="Disordered" evidence="1">
    <location>
        <begin position="17"/>
        <end position="156"/>
    </location>
</feature>
<dbReference type="Proteomes" id="UP001237642">
    <property type="component" value="Unassembled WGS sequence"/>
</dbReference>
<feature type="compositionally biased region" description="Polar residues" evidence="1">
    <location>
        <begin position="66"/>
        <end position="89"/>
    </location>
</feature>
<feature type="compositionally biased region" description="Basic and acidic residues" evidence="1">
    <location>
        <begin position="99"/>
        <end position="112"/>
    </location>
</feature>
<reference evidence="2" key="2">
    <citation type="submission" date="2023-05" db="EMBL/GenBank/DDBJ databases">
        <authorList>
            <person name="Schelkunov M.I."/>
        </authorList>
    </citation>
    <scope>NUCLEOTIDE SEQUENCE</scope>
    <source>
        <strain evidence="2">Hsosn_3</strain>
        <tissue evidence="2">Leaf</tissue>
    </source>
</reference>
<evidence type="ECO:0000313" key="2">
    <source>
        <dbReference type="EMBL" id="KAK1358890.1"/>
    </source>
</evidence>